<dbReference type="Proteomes" id="UP001595528">
    <property type="component" value="Unassembled WGS sequence"/>
</dbReference>
<feature type="transmembrane region" description="Helical" evidence="1">
    <location>
        <begin position="29"/>
        <end position="45"/>
    </location>
</feature>
<reference evidence="3" key="1">
    <citation type="journal article" date="2019" name="Int. J. Syst. Evol. Microbiol.">
        <title>The Global Catalogue of Microorganisms (GCM) 10K type strain sequencing project: providing services to taxonomists for standard genome sequencing and annotation.</title>
        <authorList>
            <consortium name="The Broad Institute Genomics Platform"/>
            <consortium name="The Broad Institute Genome Sequencing Center for Infectious Disease"/>
            <person name="Wu L."/>
            <person name="Ma J."/>
        </authorList>
    </citation>
    <scope>NUCLEOTIDE SEQUENCE [LARGE SCALE GENOMIC DNA]</scope>
    <source>
        <strain evidence="3">KCTC 42964</strain>
    </source>
</reference>
<keyword evidence="1" id="KW-0812">Transmembrane</keyword>
<evidence type="ECO:0000313" key="2">
    <source>
        <dbReference type="EMBL" id="MFC3230233.1"/>
    </source>
</evidence>
<protein>
    <submittedName>
        <fullName evidence="2">Uncharacterized protein</fullName>
    </submittedName>
</protein>
<dbReference type="EMBL" id="JBHRTR010000037">
    <property type="protein sequence ID" value="MFC3230233.1"/>
    <property type="molecule type" value="Genomic_DNA"/>
</dbReference>
<organism evidence="2 3">
    <name type="scientific">Marinibaculum pumilum</name>
    <dbReference type="NCBI Taxonomy" id="1766165"/>
    <lineage>
        <taxon>Bacteria</taxon>
        <taxon>Pseudomonadati</taxon>
        <taxon>Pseudomonadota</taxon>
        <taxon>Alphaproteobacteria</taxon>
        <taxon>Rhodospirillales</taxon>
        <taxon>Rhodospirillaceae</taxon>
        <taxon>Marinibaculum</taxon>
    </lineage>
</organism>
<dbReference type="Pfam" id="PF14023">
    <property type="entry name" value="Bestrophin-like"/>
    <property type="match status" value="1"/>
</dbReference>
<evidence type="ECO:0000313" key="3">
    <source>
        <dbReference type="Proteomes" id="UP001595528"/>
    </source>
</evidence>
<dbReference type="InterPro" id="IPR025333">
    <property type="entry name" value="DUF4239"/>
</dbReference>
<accession>A0ABV7L778</accession>
<keyword evidence="1" id="KW-1133">Transmembrane helix</keyword>
<comment type="caution">
    <text evidence="2">The sequence shown here is derived from an EMBL/GenBank/DDBJ whole genome shotgun (WGS) entry which is preliminary data.</text>
</comment>
<sequence>MTVLVLALFSYLAIAMVHLDRPRAGRLVMTVFAICTTTVFFFRALHDSPYTGGVRLDRT</sequence>
<proteinExistence type="predicted"/>
<dbReference type="RefSeq" id="WP_379905214.1">
    <property type="nucleotide sequence ID" value="NZ_JBHRTR010000037.1"/>
</dbReference>
<keyword evidence="3" id="KW-1185">Reference proteome</keyword>
<name>A0ABV7L778_9PROT</name>
<evidence type="ECO:0000256" key="1">
    <source>
        <dbReference type="SAM" id="Phobius"/>
    </source>
</evidence>
<gene>
    <name evidence="2" type="ORF">ACFOGJ_23485</name>
</gene>
<keyword evidence="1" id="KW-0472">Membrane</keyword>